<dbReference type="OrthoDB" id="1274115at2759"/>
<dbReference type="SUPFAM" id="SSF51735">
    <property type="entry name" value="NAD(P)-binding Rossmann-fold domains"/>
    <property type="match status" value="1"/>
</dbReference>
<evidence type="ECO:0000256" key="3">
    <source>
        <dbReference type="RuleBase" id="RU000363"/>
    </source>
</evidence>
<dbReference type="InterPro" id="IPR036291">
    <property type="entry name" value="NAD(P)-bd_dom_sf"/>
</dbReference>
<dbReference type="InterPro" id="IPR051911">
    <property type="entry name" value="SDR_oxidoreductase"/>
</dbReference>
<evidence type="ECO:0000313" key="5">
    <source>
        <dbReference type="Proteomes" id="UP000660729"/>
    </source>
</evidence>
<dbReference type="PANTHER" id="PTHR43976">
    <property type="entry name" value="SHORT CHAIN DEHYDROGENASE"/>
    <property type="match status" value="1"/>
</dbReference>
<comment type="caution">
    <text evidence="4">The sequence shown here is derived from an EMBL/GenBank/DDBJ whole genome shotgun (WGS) entry which is preliminary data.</text>
</comment>
<accession>A0A8H6RR33</accession>
<dbReference type="PRINTS" id="PR00080">
    <property type="entry name" value="SDRFAMILY"/>
</dbReference>
<dbReference type="InterPro" id="IPR002347">
    <property type="entry name" value="SDR_fam"/>
</dbReference>
<dbReference type="CDD" id="cd05374">
    <property type="entry name" value="17beta-HSD-like_SDR_c"/>
    <property type="match status" value="1"/>
</dbReference>
<protein>
    <submittedName>
        <fullName evidence="4">Oxidoreductase BOA17</fullName>
    </submittedName>
</protein>
<organism evidence="4 5">
    <name type="scientific">Pseudocercospora fuligena</name>
    <dbReference type="NCBI Taxonomy" id="685502"/>
    <lineage>
        <taxon>Eukaryota</taxon>
        <taxon>Fungi</taxon>
        <taxon>Dikarya</taxon>
        <taxon>Ascomycota</taxon>
        <taxon>Pezizomycotina</taxon>
        <taxon>Dothideomycetes</taxon>
        <taxon>Dothideomycetidae</taxon>
        <taxon>Mycosphaerellales</taxon>
        <taxon>Mycosphaerellaceae</taxon>
        <taxon>Pseudocercospora</taxon>
    </lineage>
</organism>
<evidence type="ECO:0000256" key="1">
    <source>
        <dbReference type="ARBA" id="ARBA00006484"/>
    </source>
</evidence>
<proteinExistence type="inferred from homology"/>
<comment type="similarity">
    <text evidence="1 3">Belongs to the short-chain dehydrogenases/reductases (SDR) family.</text>
</comment>
<dbReference type="EMBL" id="JABCIY010000039">
    <property type="protein sequence ID" value="KAF7195596.1"/>
    <property type="molecule type" value="Genomic_DNA"/>
</dbReference>
<reference evidence="4" key="1">
    <citation type="submission" date="2020-04" db="EMBL/GenBank/DDBJ databases">
        <title>Draft genome resource of the tomato pathogen Pseudocercospora fuligena.</title>
        <authorList>
            <person name="Zaccaron A."/>
        </authorList>
    </citation>
    <scope>NUCLEOTIDE SEQUENCE</scope>
    <source>
        <strain evidence="4">PF001</strain>
    </source>
</reference>
<evidence type="ECO:0000256" key="2">
    <source>
        <dbReference type="ARBA" id="ARBA00023002"/>
    </source>
</evidence>
<dbReference type="AlphaFoldDB" id="A0A8H6RR33"/>
<evidence type="ECO:0000313" key="4">
    <source>
        <dbReference type="EMBL" id="KAF7195596.1"/>
    </source>
</evidence>
<dbReference type="PANTHER" id="PTHR43976:SF16">
    <property type="entry name" value="SHORT-CHAIN DEHYDROGENASE_REDUCTASE FAMILY PROTEIN"/>
    <property type="match status" value="1"/>
</dbReference>
<dbReference type="GO" id="GO:0016491">
    <property type="term" value="F:oxidoreductase activity"/>
    <property type="evidence" value="ECO:0007669"/>
    <property type="project" value="UniProtKB-KW"/>
</dbReference>
<dbReference type="PRINTS" id="PR00081">
    <property type="entry name" value="GDHRDH"/>
</dbReference>
<dbReference type="Proteomes" id="UP000660729">
    <property type="component" value="Unassembled WGS sequence"/>
</dbReference>
<sequence>MAQPFVFFVGAASSGFGKGIALEALSRGHKVIATSRNSSKLVDLKEKGAVTMDLDVTQPLPEIQNIVAEAHKVYGRFDVLINAAGYILEGAVEEASPEETYDSFNTNVFGVINLTRAITPYMRQQHSGTIAHFGSVGSWHGAAGAGVYMAVKWAITGFSESLTLELKDFGIDVISIEPGYFRTGFLNPGARQFTEKRLKEYDETSVGAVRNALNGQNNNQLGDIKKGCKVIVDVLTKKDGKEVPLRLVLGSDAYQMIKHKCESTIALLEEWKDVTCSTDHS</sequence>
<dbReference type="Gene3D" id="3.40.50.720">
    <property type="entry name" value="NAD(P)-binding Rossmann-like Domain"/>
    <property type="match status" value="1"/>
</dbReference>
<gene>
    <name evidence="4" type="ORF">HII31_03190</name>
</gene>
<keyword evidence="5" id="KW-1185">Reference proteome</keyword>
<keyword evidence="2" id="KW-0560">Oxidoreductase</keyword>
<dbReference type="Pfam" id="PF00106">
    <property type="entry name" value="adh_short"/>
    <property type="match status" value="1"/>
</dbReference>
<name>A0A8H6RR33_9PEZI</name>